<proteinExistence type="predicted"/>
<comment type="caution">
    <text evidence="9">The sequence shown here is derived from an EMBL/GenBank/DDBJ whole genome shotgun (WGS) entry which is preliminary data.</text>
</comment>
<keyword evidence="4" id="KW-0333">Golgi apparatus</keyword>
<dbReference type="GO" id="GO:0006895">
    <property type="term" value="P:Golgi to endosome transport"/>
    <property type="evidence" value="ECO:0007669"/>
    <property type="project" value="TreeGrafter"/>
</dbReference>
<dbReference type="CDD" id="cd16998">
    <property type="entry name" value="VHS_GGA_fungi"/>
    <property type="match status" value="1"/>
</dbReference>
<dbReference type="PANTHER" id="PTHR47180">
    <property type="entry name" value="ADP-RIBOSYLATION FACTOR-BINDING PROTEIN GGA1-RELATED"/>
    <property type="match status" value="1"/>
</dbReference>
<keyword evidence="2" id="KW-0813">Transport</keyword>
<gene>
    <name evidence="9" type="ORF">RDB_LOCUS11174</name>
</gene>
<feature type="compositionally biased region" description="Low complexity" evidence="6">
    <location>
        <begin position="388"/>
        <end position="406"/>
    </location>
</feature>
<dbReference type="GO" id="GO:0006896">
    <property type="term" value="P:Golgi to vacuole transport"/>
    <property type="evidence" value="ECO:0007669"/>
    <property type="project" value="UniProtKB-ARBA"/>
</dbReference>
<feature type="region of interest" description="Disordered" evidence="6">
    <location>
        <begin position="338"/>
        <end position="406"/>
    </location>
</feature>
<feature type="compositionally biased region" description="Polar residues" evidence="6">
    <location>
        <begin position="342"/>
        <end position="351"/>
    </location>
</feature>
<dbReference type="Gene3D" id="1.25.40.90">
    <property type="match status" value="1"/>
</dbReference>
<dbReference type="GO" id="GO:0043130">
    <property type="term" value="F:ubiquitin binding"/>
    <property type="evidence" value="ECO:0007669"/>
    <property type="project" value="InterPro"/>
</dbReference>
<evidence type="ECO:0000313" key="10">
    <source>
        <dbReference type="Proteomes" id="UP000663888"/>
    </source>
</evidence>
<dbReference type="InterPro" id="IPR052653">
    <property type="entry name" value="ARF-binding"/>
</dbReference>
<dbReference type="AlphaFoldDB" id="A0A8H2WVI1"/>
<dbReference type="SUPFAM" id="SSF48464">
    <property type="entry name" value="ENTH/VHS domain"/>
    <property type="match status" value="1"/>
</dbReference>
<keyword evidence="3" id="KW-0653">Protein transport</keyword>
<feature type="domain" description="GAT" evidence="8">
    <location>
        <begin position="184"/>
        <end position="335"/>
    </location>
</feature>
<evidence type="ECO:0000256" key="2">
    <source>
        <dbReference type="ARBA" id="ARBA00022448"/>
    </source>
</evidence>
<dbReference type="SMART" id="SM00288">
    <property type="entry name" value="VHS"/>
    <property type="match status" value="1"/>
</dbReference>
<evidence type="ECO:0000256" key="6">
    <source>
        <dbReference type="SAM" id="MobiDB-lite"/>
    </source>
</evidence>
<dbReference type="GO" id="GO:0043328">
    <property type="term" value="P:protein transport to vacuole involved in ubiquitin-dependent protein catabolic process via the multivesicular body sorting pathway"/>
    <property type="evidence" value="ECO:0007669"/>
    <property type="project" value="TreeGrafter"/>
</dbReference>
<dbReference type="InterPro" id="IPR002014">
    <property type="entry name" value="VHS_dom"/>
</dbReference>
<dbReference type="InterPro" id="IPR008942">
    <property type="entry name" value="ENTH_VHS"/>
</dbReference>
<evidence type="ECO:0000256" key="4">
    <source>
        <dbReference type="ARBA" id="ARBA00023034"/>
    </source>
</evidence>
<sequence>MLQNSWNSVSPVELMVQRACDPSLHEPNYALNLELVEYIKKKKANTPREAAMAIVHNINHRNPHVSILALNLLQTLVNSLGHIFHLQIATKEFLNELVRRFPERPPPFPGPIMTRILDLIHEWRETICKESRWKEDLGNIKDMHRLLGYKGYRFRDAPRTSQQSQSTEATANLKSPEELEEEDREAQSAKLQELIRRGTPRDLAAAQELMKSLSGANPESKPDYRKQTMHELDKVQAKVILLSELLDNFDVSRGEKFAKGDAYDVGVKTYPFYVIILTQELACVKQVASVLRQARPKIQKWIGEAEEGDPESLDTFLHINDMMNNVLERYDRFQKGDYSATVEPTPSTSTAAAPKDNLIDFFGDDDSANAPAPAPSGPGNDLDGLFGPSTSAPATSSSASPLPPSDARANIMAAFNQHQPQTQQFNQFGTSMFHSPSPTQFGAPVQAAVPPPQYGGGTASPFGGTATPTSQFGGIMLPTTPRPGSAAPATSQPPQQQQQQQQGAKDPFADLAGLF</sequence>
<dbReference type="PROSITE" id="PS50909">
    <property type="entry name" value="GAT"/>
    <property type="match status" value="1"/>
</dbReference>
<feature type="compositionally biased region" description="Low complexity" evidence="6">
    <location>
        <begin position="492"/>
        <end position="502"/>
    </location>
</feature>
<dbReference type="FunFam" id="1.25.40.90:FF:000008">
    <property type="entry name" value="VHS domain protein"/>
    <property type="match status" value="1"/>
</dbReference>
<dbReference type="Gene3D" id="1.20.58.160">
    <property type="match status" value="1"/>
</dbReference>
<dbReference type="InterPro" id="IPR038425">
    <property type="entry name" value="GAT_sf"/>
</dbReference>
<dbReference type="GO" id="GO:0035091">
    <property type="term" value="F:phosphatidylinositol binding"/>
    <property type="evidence" value="ECO:0007669"/>
    <property type="project" value="InterPro"/>
</dbReference>
<dbReference type="GO" id="GO:0005802">
    <property type="term" value="C:trans-Golgi network"/>
    <property type="evidence" value="ECO:0007669"/>
    <property type="project" value="TreeGrafter"/>
</dbReference>
<evidence type="ECO:0000256" key="3">
    <source>
        <dbReference type="ARBA" id="ARBA00022927"/>
    </source>
</evidence>
<dbReference type="Pfam" id="PF03127">
    <property type="entry name" value="GAT"/>
    <property type="match status" value="1"/>
</dbReference>
<dbReference type="EMBL" id="CAJMWX010000258">
    <property type="protein sequence ID" value="CAE6410370.1"/>
    <property type="molecule type" value="Genomic_DNA"/>
</dbReference>
<dbReference type="InterPro" id="IPR004152">
    <property type="entry name" value="GAT_dom"/>
</dbReference>
<comment type="subcellular location">
    <subcellularLocation>
        <location evidence="1">Golgi apparatus</location>
        <location evidence="1">trans-Golgi network</location>
    </subcellularLocation>
</comment>
<dbReference type="SUPFAM" id="SSF89009">
    <property type="entry name" value="GAT-like domain"/>
    <property type="match status" value="1"/>
</dbReference>
<dbReference type="CDD" id="cd14235">
    <property type="entry name" value="GAT_GGA_fungi"/>
    <property type="match status" value="1"/>
</dbReference>
<evidence type="ECO:0000256" key="5">
    <source>
        <dbReference type="ARBA" id="ARBA00053552"/>
    </source>
</evidence>
<feature type="region of interest" description="Disordered" evidence="6">
    <location>
        <begin position="467"/>
        <end position="515"/>
    </location>
</feature>
<feature type="domain" description="VHS" evidence="7">
    <location>
        <begin position="19"/>
        <end position="155"/>
    </location>
</feature>
<name>A0A8H2WVI1_9AGAM</name>
<evidence type="ECO:0000259" key="7">
    <source>
        <dbReference type="PROSITE" id="PS50179"/>
    </source>
</evidence>
<dbReference type="PANTHER" id="PTHR47180:SF1">
    <property type="entry name" value="ADP-RIBOSYLATION FACTOR-BINDING PROTEIN GGA1-RELATED"/>
    <property type="match status" value="1"/>
</dbReference>
<dbReference type="GO" id="GO:0005829">
    <property type="term" value="C:cytosol"/>
    <property type="evidence" value="ECO:0007669"/>
    <property type="project" value="GOC"/>
</dbReference>
<comment type="function">
    <text evidence="5">May play a role in the regulation of membrane traffic through the trans-Golgi network.</text>
</comment>
<evidence type="ECO:0000313" key="9">
    <source>
        <dbReference type="EMBL" id="CAE6410370.1"/>
    </source>
</evidence>
<accession>A0A8H2WVI1</accession>
<protein>
    <submittedName>
        <fullName evidence="9">Uncharacterized protein</fullName>
    </submittedName>
</protein>
<dbReference type="Proteomes" id="UP000663888">
    <property type="component" value="Unassembled WGS sequence"/>
</dbReference>
<dbReference type="PROSITE" id="PS50179">
    <property type="entry name" value="VHS"/>
    <property type="match status" value="1"/>
</dbReference>
<dbReference type="Pfam" id="PF00790">
    <property type="entry name" value="VHS"/>
    <property type="match status" value="1"/>
</dbReference>
<organism evidence="9 10">
    <name type="scientific">Rhizoctonia solani</name>
    <dbReference type="NCBI Taxonomy" id="456999"/>
    <lineage>
        <taxon>Eukaryota</taxon>
        <taxon>Fungi</taxon>
        <taxon>Dikarya</taxon>
        <taxon>Basidiomycota</taxon>
        <taxon>Agaricomycotina</taxon>
        <taxon>Agaricomycetes</taxon>
        <taxon>Cantharellales</taxon>
        <taxon>Ceratobasidiaceae</taxon>
        <taxon>Rhizoctonia</taxon>
    </lineage>
</organism>
<evidence type="ECO:0000259" key="8">
    <source>
        <dbReference type="PROSITE" id="PS50909"/>
    </source>
</evidence>
<evidence type="ECO:0000256" key="1">
    <source>
        <dbReference type="ARBA" id="ARBA00004601"/>
    </source>
</evidence>
<feature type="region of interest" description="Disordered" evidence="6">
    <location>
        <begin position="157"/>
        <end position="189"/>
    </location>
</feature>
<reference evidence="9" key="1">
    <citation type="submission" date="2021-01" db="EMBL/GenBank/DDBJ databases">
        <authorList>
            <person name="Kaushik A."/>
        </authorList>
    </citation>
    <scope>NUCLEOTIDE SEQUENCE</scope>
    <source>
        <strain evidence="9">AG4-R118</strain>
    </source>
</reference>
<feature type="compositionally biased region" description="Polar residues" evidence="6">
    <location>
        <begin position="159"/>
        <end position="173"/>
    </location>
</feature>